<dbReference type="GO" id="GO:0005524">
    <property type="term" value="F:ATP binding"/>
    <property type="evidence" value="ECO:0007669"/>
    <property type="project" value="UniProtKB-KW"/>
</dbReference>
<organism evidence="6 7">
    <name type="scientific">Jiangella rhizosphaerae</name>
    <dbReference type="NCBI Taxonomy" id="2293569"/>
    <lineage>
        <taxon>Bacteria</taxon>
        <taxon>Bacillati</taxon>
        <taxon>Actinomycetota</taxon>
        <taxon>Actinomycetes</taxon>
        <taxon>Jiangellales</taxon>
        <taxon>Jiangellaceae</taxon>
        <taxon>Jiangella</taxon>
    </lineage>
</organism>
<dbReference type="Gene3D" id="3.40.50.300">
    <property type="entry name" value="P-loop containing nucleotide triphosphate hydrolases"/>
    <property type="match status" value="1"/>
</dbReference>
<keyword evidence="2" id="KW-0813">Transport</keyword>
<evidence type="ECO:0000256" key="1">
    <source>
        <dbReference type="ARBA" id="ARBA00005417"/>
    </source>
</evidence>
<sequence length="332" mass="35868">MTTELSSPVVADGTGPAPAIWTEGLTKRYGDLTAVDRLDLRIEPGEVFGLLGPNGAGKTTTILMLLGLSEPTGGLVRVAGLDPTRQPLEVKRRIGYVPDSVGFYGGMTGRWNLRYTAALNGLDRATAEERIERLVDEVGLADRADDKVRVYSRGMRQRLGIADALIKDPDVLILDEPTIGLDPHGADQVLGLVRRLAAERGVAVLLTSHLLGQVQAVCGRIGIFVRGRMVACGTVDELAAGHGGRLVVEVEVAGPADADVAALLRDVPDVVDVRREGTMWLVGAQRDVRLEIAERLREAGVTVVHLRRRAEELGRIYRRYFAVEGSDDIDQS</sequence>
<evidence type="ECO:0000256" key="4">
    <source>
        <dbReference type="ARBA" id="ARBA00022840"/>
    </source>
</evidence>
<keyword evidence="4 6" id="KW-0067">ATP-binding</keyword>
<dbReference type="InterPro" id="IPR003593">
    <property type="entry name" value="AAA+_ATPase"/>
</dbReference>
<accession>A0A418KRH3</accession>
<dbReference type="PANTHER" id="PTHR43335">
    <property type="entry name" value="ABC TRANSPORTER, ATP-BINDING PROTEIN"/>
    <property type="match status" value="1"/>
</dbReference>
<comment type="similarity">
    <text evidence="1">Belongs to the ABC transporter superfamily.</text>
</comment>
<dbReference type="RefSeq" id="WP_119660059.1">
    <property type="nucleotide sequence ID" value="NZ_QUAL01000108.1"/>
</dbReference>
<proteinExistence type="inferred from homology"/>
<evidence type="ECO:0000256" key="3">
    <source>
        <dbReference type="ARBA" id="ARBA00022741"/>
    </source>
</evidence>
<keyword evidence="7" id="KW-1185">Reference proteome</keyword>
<dbReference type="SMART" id="SM00382">
    <property type="entry name" value="AAA"/>
    <property type="match status" value="1"/>
</dbReference>
<dbReference type="Pfam" id="PF00005">
    <property type="entry name" value="ABC_tran"/>
    <property type="match status" value="1"/>
</dbReference>
<dbReference type="EMBL" id="QUAL01000108">
    <property type="protein sequence ID" value="RIQ25077.1"/>
    <property type="molecule type" value="Genomic_DNA"/>
</dbReference>
<gene>
    <name evidence="6" type="ORF">DY240_11620</name>
</gene>
<keyword evidence="3" id="KW-0547">Nucleotide-binding</keyword>
<dbReference type="GO" id="GO:0016887">
    <property type="term" value="F:ATP hydrolysis activity"/>
    <property type="evidence" value="ECO:0007669"/>
    <property type="project" value="InterPro"/>
</dbReference>
<feature type="domain" description="ABC transporter" evidence="5">
    <location>
        <begin position="20"/>
        <end position="251"/>
    </location>
</feature>
<dbReference type="SUPFAM" id="SSF52540">
    <property type="entry name" value="P-loop containing nucleoside triphosphate hydrolases"/>
    <property type="match status" value="1"/>
</dbReference>
<protein>
    <submittedName>
        <fullName evidence="6">ABC transporter ATP-binding protein</fullName>
    </submittedName>
</protein>
<dbReference type="PANTHER" id="PTHR43335:SF11">
    <property type="entry name" value="ABC TRANSPORTER RELATED"/>
    <property type="match status" value="1"/>
</dbReference>
<comment type="caution">
    <text evidence="6">The sequence shown here is derived from an EMBL/GenBank/DDBJ whole genome shotgun (WGS) entry which is preliminary data.</text>
</comment>
<dbReference type="OrthoDB" id="9804819at2"/>
<dbReference type="InterPro" id="IPR003439">
    <property type="entry name" value="ABC_transporter-like_ATP-bd"/>
</dbReference>
<dbReference type="Proteomes" id="UP000284057">
    <property type="component" value="Unassembled WGS sequence"/>
</dbReference>
<evidence type="ECO:0000313" key="7">
    <source>
        <dbReference type="Proteomes" id="UP000284057"/>
    </source>
</evidence>
<evidence type="ECO:0000259" key="5">
    <source>
        <dbReference type="PROSITE" id="PS50893"/>
    </source>
</evidence>
<evidence type="ECO:0000313" key="6">
    <source>
        <dbReference type="EMBL" id="RIQ25077.1"/>
    </source>
</evidence>
<dbReference type="AlphaFoldDB" id="A0A418KRH3"/>
<name>A0A418KRH3_9ACTN</name>
<dbReference type="InterPro" id="IPR027417">
    <property type="entry name" value="P-loop_NTPase"/>
</dbReference>
<evidence type="ECO:0000256" key="2">
    <source>
        <dbReference type="ARBA" id="ARBA00022448"/>
    </source>
</evidence>
<reference evidence="6 7" key="1">
    <citation type="submission" date="2018-09" db="EMBL/GenBank/DDBJ databases">
        <title>Isolation, diversity and antifungal activity of actinobacteria from wheat.</title>
        <authorList>
            <person name="Han C."/>
        </authorList>
    </citation>
    <scope>NUCLEOTIDE SEQUENCE [LARGE SCALE GENOMIC DNA]</scope>
    <source>
        <strain evidence="6 7">NEAU-YY265</strain>
    </source>
</reference>
<dbReference type="PROSITE" id="PS50893">
    <property type="entry name" value="ABC_TRANSPORTER_2"/>
    <property type="match status" value="1"/>
</dbReference>